<evidence type="ECO:0000313" key="1">
    <source>
        <dbReference type="EMBL" id="CAB4573881.1"/>
    </source>
</evidence>
<gene>
    <name evidence="1" type="ORF">UFOPK1726_00455</name>
</gene>
<reference evidence="1" key="1">
    <citation type="submission" date="2020-05" db="EMBL/GenBank/DDBJ databases">
        <authorList>
            <person name="Chiriac C."/>
            <person name="Salcher M."/>
            <person name="Ghai R."/>
            <person name="Kavagutti S V."/>
        </authorList>
    </citation>
    <scope>NUCLEOTIDE SEQUENCE</scope>
</reference>
<protein>
    <submittedName>
        <fullName evidence="1">Unannotated protein</fullName>
    </submittedName>
</protein>
<name>A0A6J6EBS9_9ZZZZ</name>
<dbReference type="Pfam" id="PF11927">
    <property type="entry name" value="HODM_asu-like"/>
    <property type="match status" value="1"/>
</dbReference>
<sequence>MPKIGQDLVMAGSDYAYPPPSDGRPFRLMMGLRTMPAENWIETGPELTGQLLEREQLISTKRAQVFGELPGYQDPATKFAELILDNLNEFHAAEYLVSKDSVVTHLPSQRTVDVFQDHPFLQLAKVIGEDLCLISKVENQWLLTAAAVIYPSRWQLAEKLGKNLDQIHNPVPGYQEVLQPAMSLTFDKLSSDRQVWRLNWALHQEPILHQPTAESQTANPADYWWRTERQTLTKLVDGDHVLFTIRNRVEPLAQLLAQPANAHAFAQTLQTMTPETIAYKGLTKDHQALVDYLMSRQIS</sequence>
<organism evidence="1">
    <name type="scientific">freshwater metagenome</name>
    <dbReference type="NCBI Taxonomy" id="449393"/>
    <lineage>
        <taxon>unclassified sequences</taxon>
        <taxon>metagenomes</taxon>
        <taxon>ecological metagenomes</taxon>
    </lineage>
</organism>
<dbReference type="InterPro" id="IPR021848">
    <property type="entry name" value="HODM_asu-like"/>
</dbReference>
<accession>A0A6J6EBS9</accession>
<dbReference type="EMBL" id="CAEZTT010000037">
    <property type="protein sequence ID" value="CAB4573881.1"/>
    <property type="molecule type" value="Genomic_DNA"/>
</dbReference>
<proteinExistence type="predicted"/>
<dbReference type="AlphaFoldDB" id="A0A6J6EBS9"/>